<gene>
    <name evidence="6" type="ORF">AQJ66_21080</name>
</gene>
<sequence length="345" mass="36790">MRWDNVYVAGVGAYLPEQVETADEAVAAGRYDAEEAKANGIRAVRVAGADEPGPVMAAAAGKQAVARAGLPADRYGAVLHACVGHQGQDFWTPVNYVQNEAVGGSGLTVEIRQGSNGGLAAVELAASHLAARSTPQAALVTTGDAFRMPYFDRWGTDSQQVYGDGAGAMVLSNRGGFARLRSTASYSDSSLEPIYRGTGGWTDGPFLDGRPVDLRSRKTDYLLQEEGAYDRVIQQMTKHASAVLEEALADADAKLSDARFFVHANIAETIAEFSFYSLLGVDRATTTYDWGQDYGHMGAGDQLIGIDHVVGTRDPKPGDLLVSMGVGVGFMWTVAVLEFTDTPRW</sequence>
<dbReference type="Proteomes" id="UP000053024">
    <property type="component" value="Unassembled WGS sequence"/>
</dbReference>
<proteinExistence type="predicted"/>
<dbReference type="GO" id="GO:0044550">
    <property type="term" value="P:secondary metabolite biosynthetic process"/>
    <property type="evidence" value="ECO:0007669"/>
    <property type="project" value="TreeGrafter"/>
</dbReference>
<evidence type="ECO:0000256" key="2">
    <source>
        <dbReference type="ARBA" id="ARBA00022679"/>
    </source>
</evidence>
<dbReference type="EMBL" id="LMWX01000034">
    <property type="protein sequence ID" value="KUN82803.1"/>
    <property type="molecule type" value="Genomic_DNA"/>
</dbReference>
<dbReference type="Gene3D" id="3.40.47.10">
    <property type="match status" value="2"/>
</dbReference>
<dbReference type="CDD" id="cd00827">
    <property type="entry name" value="init_cond_enzymes"/>
    <property type="match status" value="1"/>
</dbReference>
<accession>A0A101SZ35</accession>
<keyword evidence="2" id="KW-0808">Transferase</keyword>
<dbReference type="InterPro" id="IPR013747">
    <property type="entry name" value="ACP_syn_III_C"/>
</dbReference>
<dbReference type="Pfam" id="PF08545">
    <property type="entry name" value="ACP_syn_III"/>
    <property type="match status" value="1"/>
</dbReference>
<dbReference type="GO" id="GO:0004315">
    <property type="term" value="F:3-oxoacyl-[acyl-carrier-protein] synthase activity"/>
    <property type="evidence" value="ECO:0007669"/>
    <property type="project" value="InterPro"/>
</dbReference>
<dbReference type="SUPFAM" id="SSF53901">
    <property type="entry name" value="Thiolase-like"/>
    <property type="match status" value="1"/>
</dbReference>
<keyword evidence="1" id="KW-0963">Cytoplasm</keyword>
<dbReference type="PANTHER" id="PTHR34069:SF2">
    <property type="entry name" value="BETA-KETOACYL-[ACYL-CARRIER-PROTEIN] SYNTHASE III"/>
    <property type="match status" value="1"/>
</dbReference>
<feature type="domain" description="Beta-ketoacyl-[acyl-carrier-protein] synthase III C-terminal" evidence="4">
    <location>
        <begin position="248"/>
        <end position="338"/>
    </location>
</feature>
<evidence type="ECO:0000256" key="3">
    <source>
        <dbReference type="ARBA" id="ARBA00023315"/>
    </source>
</evidence>
<dbReference type="PANTHER" id="PTHR34069">
    <property type="entry name" value="3-OXOACYL-[ACYL-CARRIER-PROTEIN] SYNTHASE 3"/>
    <property type="match status" value="1"/>
</dbReference>
<organism evidence="6 7">
    <name type="scientific">Streptomyces bungoensis</name>
    <dbReference type="NCBI Taxonomy" id="285568"/>
    <lineage>
        <taxon>Bacteria</taxon>
        <taxon>Bacillati</taxon>
        <taxon>Actinomycetota</taxon>
        <taxon>Actinomycetes</taxon>
        <taxon>Kitasatosporales</taxon>
        <taxon>Streptomycetaceae</taxon>
        <taxon>Streptomyces</taxon>
    </lineage>
</organism>
<name>A0A101SZ35_9ACTN</name>
<reference evidence="6 7" key="1">
    <citation type="submission" date="2015-10" db="EMBL/GenBank/DDBJ databases">
        <title>Draft genome sequence of Streptomyces bungoensis DSM 41781, type strain for the species Streptomyces bungoensis.</title>
        <authorList>
            <person name="Ruckert C."/>
            <person name="Winkler A."/>
            <person name="Kalinowski J."/>
            <person name="Kampfer P."/>
            <person name="Glaeser S."/>
        </authorList>
    </citation>
    <scope>NUCLEOTIDE SEQUENCE [LARGE SCALE GENOMIC DNA]</scope>
    <source>
        <strain evidence="6 7">DSM 41781</strain>
    </source>
</reference>
<dbReference type="InterPro" id="IPR013751">
    <property type="entry name" value="ACP_syn_III_N"/>
</dbReference>
<feature type="domain" description="Beta-ketoacyl-[acyl-carrier-protein] synthase III N-terminal" evidence="5">
    <location>
        <begin position="110"/>
        <end position="184"/>
    </location>
</feature>
<dbReference type="RefSeq" id="WP_061924452.1">
    <property type="nucleotide sequence ID" value="NZ_JBEYBH010000032.1"/>
</dbReference>
<dbReference type="STRING" id="285568.AQJ66_21080"/>
<comment type="caution">
    <text evidence="6">The sequence shown here is derived from an EMBL/GenBank/DDBJ whole genome shotgun (WGS) entry which is preliminary data.</text>
</comment>
<evidence type="ECO:0008006" key="8">
    <source>
        <dbReference type="Google" id="ProtNLM"/>
    </source>
</evidence>
<evidence type="ECO:0000259" key="5">
    <source>
        <dbReference type="Pfam" id="PF08545"/>
    </source>
</evidence>
<evidence type="ECO:0000256" key="1">
    <source>
        <dbReference type="ARBA" id="ARBA00022490"/>
    </source>
</evidence>
<keyword evidence="7" id="KW-1185">Reference proteome</keyword>
<keyword evidence="3" id="KW-0012">Acyltransferase</keyword>
<evidence type="ECO:0000313" key="7">
    <source>
        <dbReference type="Proteomes" id="UP000053024"/>
    </source>
</evidence>
<dbReference type="GO" id="GO:0006633">
    <property type="term" value="P:fatty acid biosynthetic process"/>
    <property type="evidence" value="ECO:0007669"/>
    <property type="project" value="InterPro"/>
</dbReference>
<dbReference type="Pfam" id="PF08541">
    <property type="entry name" value="ACP_syn_III_C"/>
    <property type="match status" value="1"/>
</dbReference>
<protein>
    <recommendedName>
        <fullName evidence="8">3-oxoacyl-ACP synthase</fullName>
    </recommendedName>
</protein>
<dbReference type="AlphaFoldDB" id="A0A101SZ35"/>
<evidence type="ECO:0000313" key="6">
    <source>
        <dbReference type="EMBL" id="KUN82803.1"/>
    </source>
</evidence>
<dbReference type="OrthoDB" id="7055207at2"/>
<dbReference type="InterPro" id="IPR016039">
    <property type="entry name" value="Thiolase-like"/>
</dbReference>
<evidence type="ECO:0000259" key="4">
    <source>
        <dbReference type="Pfam" id="PF08541"/>
    </source>
</evidence>